<dbReference type="Proteomes" id="UP000199658">
    <property type="component" value="Unassembled WGS sequence"/>
</dbReference>
<sequence length="85" mass="9705">MGDSRTHFWLTTGMARAVGVDLSAAIHQGLLTRSDYAEMVNECRKCEFADCRAWLDEQWDGPVEAPKACRNKNMWTWLARSDVQV</sequence>
<evidence type="ECO:0000313" key="2">
    <source>
        <dbReference type="EMBL" id="SFR56733.1"/>
    </source>
</evidence>
<protein>
    <recommendedName>
        <fullName evidence="1">DUF6455 domain-containing protein</fullName>
    </recommendedName>
</protein>
<dbReference type="Pfam" id="PF20056">
    <property type="entry name" value="DUF6455"/>
    <property type="match status" value="1"/>
</dbReference>
<dbReference type="AlphaFoldDB" id="A0A1I6HQK3"/>
<name>A0A1I6HQK3_9RHOB</name>
<feature type="domain" description="DUF6455" evidence="1">
    <location>
        <begin position="2"/>
        <end position="79"/>
    </location>
</feature>
<organism evidence="2 3">
    <name type="scientific">Litoreibacter janthinus</name>
    <dbReference type="NCBI Taxonomy" id="670154"/>
    <lineage>
        <taxon>Bacteria</taxon>
        <taxon>Pseudomonadati</taxon>
        <taxon>Pseudomonadota</taxon>
        <taxon>Alphaproteobacteria</taxon>
        <taxon>Rhodobacterales</taxon>
        <taxon>Roseobacteraceae</taxon>
        <taxon>Litoreibacter</taxon>
    </lineage>
</organism>
<dbReference type="STRING" id="670154.SAMN04488002_3271"/>
<dbReference type="InterPro" id="IPR045601">
    <property type="entry name" value="DUF6455"/>
</dbReference>
<proteinExistence type="predicted"/>
<evidence type="ECO:0000259" key="1">
    <source>
        <dbReference type="Pfam" id="PF20056"/>
    </source>
</evidence>
<dbReference type="EMBL" id="FOYO01000001">
    <property type="protein sequence ID" value="SFR56733.1"/>
    <property type="molecule type" value="Genomic_DNA"/>
</dbReference>
<accession>A0A1I6HQK3</accession>
<reference evidence="3" key="1">
    <citation type="submission" date="2016-10" db="EMBL/GenBank/DDBJ databases">
        <authorList>
            <person name="Varghese N."/>
            <person name="Submissions S."/>
        </authorList>
    </citation>
    <scope>NUCLEOTIDE SEQUENCE [LARGE SCALE GENOMIC DNA]</scope>
    <source>
        <strain evidence="3">DSM 26921</strain>
    </source>
</reference>
<keyword evidence="3" id="KW-1185">Reference proteome</keyword>
<gene>
    <name evidence="2" type="ORF">SAMN04488002_3271</name>
</gene>
<evidence type="ECO:0000313" key="3">
    <source>
        <dbReference type="Proteomes" id="UP000199658"/>
    </source>
</evidence>